<gene>
    <name evidence="10" type="ORF">GCM10009681_29930</name>
</gene>
<comment type="similarity">
    <text evidence="2">Belongs to the diacylglycerol/lipid kinase family.</text>
</comment>
<reference evidence="10 11" key="1">
    <citation type="journal article" date="2019" name="Int. J. Syst. Evol. Microbiol.">
        <title>The Global Catalogue of Microorganisms (GCM) 10K type strain sequencing project: providing services to taxonomists for standard genome sequencing and annotation.</title>
        <authorList>
            <consortium name="The Broad Institute Genomics Platform"/>
            <consortium name="The Broad Institute Genome Sequencing Center for Infectious Disease"/>
            <person name="Wu L."/>
            <person name="Ma J."/>
        </authorList>
    </citation>
    <scope>NUCLEOTIDE SEQUENCE [LARGE SCALE GENOMIC DNA]</scope>
    <source>
        <strain evidence="10 11">JCM 13249</strain>
    </source>
</reference>
<evidence type="ECO:0000256" key="2">
    <source>
        <dbReference type="ARBA" id="ARBA00005983"/>
    </source>
</evidence>
<dbReference type="Pfam" id="PF19279">
    <property type="entry name" value="YegS_C"/>
    <property type="match status" value="1"/>
</dbReference>
<keyword evidence="4" id="KW-0547">Nucleotide-binding</keyword>
<keyword evidence="5 10" id="KW-0418">Kinase</keyword>
<evidence type="ECO:0000256" key="3">
    <source>
        <dbReference type="ARBA" id="ARBA00022679"/>
    </source>
</evidence>
<dbReference type="SUPFAM" id="SSF111331">
    <property type="entry name" value="NAD kinase/diacylglycerol kinase-like"/>
    <property type="match status" value="1"/>
</dbReference>
<keyword evidence="11" id="KW-1185">Reference proteome</keyword>
<evidence type="ECO:0000256" key="4">
    <source>
        <dbReference type="ARBA" id="ARBA00022741"/>
    </source>
</evidence>
<dbReference type="PROSITE" id="PS50146">
    <property type="entry name" value="DAGK"/>
    <property type="match status" value="1"/>
</dbReference>
<organism evidence="10 11">
    <name type="scientific">Luedemannella helvata</name>
    <dbReference type="NCBI Taxonomy" id="349315"/>
    <lineage>
        <taxon>Bacteria</taxon>
        <taxon>Bacillati</taxon>
        <taxon>Actinomycetota</taxon>
        <taxon>Actinomycetes</taxon>
        <taxon>Micromonosporales</taxon>
        <taxon>Micromonosporaceae</taxon>
        <taxon>Luedemannella</taxon>
    </lineage>
</organism>
<evidence type="ECO:0000256" key="7">
    <source>
        <dbReference type="ARBA" id="ARBA00023209"/>
    </source>
</evidence>
<dbReference type="Pfam" id="PF00781">
    <property type="entry name" value="DAGK_cat"/>
    <property type="match status" value="1"/>
</dbReference>
<evidence type="ECO:0000313" key="11">
    <source>
        <dbReference type="Proteomes" id="UP001500655"/>
    </source>
</evidence>
<dbReference type="SMART" id="SM00046">
    <property type="entry name" value="DAGKc"/>
    <property type="match status" value="1"/>
</dbReference>
<dbReference type="InterPro" id="IPR016064">
    <property type="entry name" value="NAD/diacylglycerol_kinase_sf"/>
</dbReference>
<name>A0ABN2KI54_9ACTN</name>
<dbReference type="InterPro" id="IPR050187">
    <property type="entry name" value="Lipid_Phosphate_FormReg"/>
</dbReference>
<feature type="domain" description="DAGKc" evidence="9">
    <location>
        <begin position="1"/>
        <end position="128"/>
    </location>
</feature>
<comment type="caution">
    <text evidence="10">The sequence shown here is derived from an EMBL/GenBank/DDBJ whole genome shotgun (WGS) entry which is preliminary data.</text>
</comment>
<dbReference type="Gene3D" id="2.60.200.40">
    <property type="match status" value="1"/>
</dbReference>
<evidence type="ECO:0000256" key="1">
    <source>
        <dbReference type="ARBA" id="ARBA00001946"/>
    </source>
</evidence>
<dbReference type="PANTHER" id="PTHR12358">
    <property type="entry name" value="SPHINGOSINE KINASE"/>
    <property type="match status" value="1"/>
</dbReference>
<proteinExistence type="inferred from homology"/>
<keyword evidence="7" id="KW-0443">Lipid metabolism</keyword>
<dbReference type="InterPro" id="IPR017438">
    <property type="entry name" value="ATP-NAD_kinase_N"/>
</dbReference>
<evidence type="ECO:0000313" key="10">
    <source>
        <dbReference type="EMBL" id="GAA1756811.1"/>
    </source>
</evidence>
<keyword evidence="7" id="KW-0444">Lipid biosynthesis</keyword>
<protein>
    <submittedName>
        <fullName evidence="10">Diacylglycerol kinase family lipid kinase</fullName>
    </submittedName>
</protein>
<sequence>MAAVLVLTNELAGRTEADAVQRVVDVLSTAGRVERVTCSSAEDLDRALDARAGRTLVVVGGDGSLHTTVRRLWQRGEAADCVCGLIPLGTGNDFARGVGIPLDPQEAAHALMTGVTTPLDLVVDDADGVVVNAVHVGAGAEAALAARPLKPWLKIAAFPIGAFVAGLRAKGWRLRVHVDGHRVASGRRPVLMVGVSNAPSIAGGTATLGPAASPVDGRLDVTVSFATGPLARVGYALALRRGAHPARTDVHQLTGREIAVTGDAFWVNADGELTGPVTARTWRVAPAAWRLVLPADSPTTA</sequence>
<keyword evidence="8" id="KW-1208">Phospholipid metabolism</keyword>
<evidence type="ECO:0000256" key="5">
    <source>
        <dbReference type="ARBA" id="ARBA00022777"/>
    </source>
</evidence>
<evidence type="ECO:0000256" key="8">
    <source>
        <dbReference type="ARBA" id="ARBA00023264"/>
    </source>
</evidence>
<accession>A0ABN2KI54</accession>
<keyword evidence="6" id="KW-0067">ATP-binding</keyword>
<keyword evidence="7" id="KW-0594">Phospholipid biosynthesis</keyword>
<dbReference type="InterPro" id="IPR001206">
    <property type="entry name" value="Diacylglycerol_kinase_cat_dom"/>
</dbReference>
<dbReference type="InterPro" id="IPR045540">
    <property type="entry name" value="YegS/DAGK_C"/>
</dbReference>
<dbReference type="EMBL" id="BAAALS010000013">
    <property type="protein sequence ID" value="GAA1756811.1"/>
    <property type="molecule type" value="Genomic_DNA"/>
</dbReference>
<evidence type="ECO:0000256" key="6">
    <source>
        <dbReference type="ARBA" id="ARBA00022840"/>
    </source>
</evidence>
<dbReference type="Proteomes" id="UP001500655">
    <property type="component" value="Unassembled WGS sequence"/>
</dbReference>
<comment type="cofactor">
    <cofactor evidence="1">
        <name>Mg(2+)</name>
        <dbReference type="ChEBI" id="CHEBI:18420"/>
    </cofactor>
</comment>
<keyword evidence="3" id="KW-0808">Transferase</keyword>
<dbReference type="GO" id="GO:0016301">
    <property type="term" value="F:kinase activity"/>
    <property type="evidence" value="ECO:0007669"/>
    <property type="project" value="UniProtKB-KW"/>
</dbReference>
<dbReference type="Gene3D" id="3.40.50.10330">
    <property type="entry name" value="Probable inorganic polyphosphate/atp-NAD kinase, domain 1"/>
    <property type="match status" value="1"/>
</dbReference>
<dbReference type="PANTHER" id="PTHR12358:SF54">
    <property type="entry name" value="SPHINGOSINE KINASE RELATED PROTEIN"/>
    <property type="match status" value="1"/>
</dbReference>
<evidence type="ECO:0000259" key="9">
    <source>
        <dbReference type="PROSITE" id="PS50146"/>
    </source>
</evidence>